<dbReference type="EMBL" id="GBRH01163106">
    <property type="protein sequence ID" value="JAE34790.1"/>
    <property type="molecule type" value="Transcribed_RNA"/>
</dbReference>
<accession>A0A0A9HC89</accession>
<protein>
    <submittedName>
        <fullName evidence="1">Uncharacterized protein</fullName>
    </submittedName>
</protein>
<reference evidence="1" key="2">
    <citation type="journal article" date="2015" name="Data Brief">
        <title>Shoot transcriptome of the giant reed, Arundo donax.</title>
        <authorList>
            <person name="Barrero R.A."/>
            <person name="Guerrero F.D."/>
            <person name="Moolhuijzen P."/>
            <person name="Goolsby J.A."/>
            <person name="Tidwell J."/>
            <person name="Bellgard S.E."/>
            <person name="Bellgard M.I."/>
        </authorList>
    </citation>
    <scope>NUCLEOTIDE SEQUENCE</scope>
    <source>
        <tissue evidence="1">Shoot tissue taken approximately 20 cm above the soil surface</tissue>
    </source>
</reference>
<proteinExistence type="predicted"/>
<reference evidence="1" key="1">
    <citation type="submission" date="2014-09" db="EMBL/GenBank/DDBJ databases">
        <authorList>
            <person name="Magalhaes I.L.F."/>
            <person name="Oliveira U."/>
            <person name="Santos F.R."/>
            <person name="Vidigal T.H.D.A."/>
            <person name="Brescovit A.D."/>
            <person name="Santos A.J."/>
        </authorList>
    </citation>
    <scope>NUCLEOTIDE SEQUENCE</scope>
    <source>
        <tissue evidence="1">Shoot tissue taken approximately 20 cm above the soil surface</tissue>
    </source>
</reference>
<sequence>MVLNRTNMLKRFKLEDIMVTDHQTG</sequence>
<dbReference type="AlphaFoldDB" id="A0A0A9HC89"/>
<name>A0A0A9HC89_ARUDO</name>
<evidence type="ECO:0000313" key="1">
    <source>
        <dbReference type="EMBL" id="JAE34790.1"/>
    </source>
</evidence>
<organism evidence="1">
    <name type="scientific">Arundo donax</name>
    <name type="common">Giant reed</name>
    <name type="synonym">Donax arundinaceus</name>
    <dbReference type="NCBI Taxonomy" id="35708"/>
    <lineage>
        <taxon>Eukaryota</taxon>
        <taxon>Viridiplantae</taxon>
        <taxon>Streptophyta</taxon>
        <taxon>Embryophyta</taxon>
        <taxon>Tracheophyta</taxon>
        <taxon>Spermatophyta</taxon>
        <taxon>Magnoliopsida</taxon>
        <taxon>Liliopsida</taxon>
        <taxon>Poales</taxon>
        <taxon>Poaceae</taxon>
        <taxon>PACMAD clade</taxon>
        <taxon>Arundinoideae</taxon>
        <taxon>Arundineae</taxon>
        <taxon>Arundo</taxon>
    </lineage>
</organism>